<proteinExistence type="predicted"/>
<dbReference type="RefSeq" id="WP_214157955.1">
    <property type="nucleotide sequence ID" value="NZ_JAHBAY010000009.1"/>
</dbReference>
<dbReference type="EMBL" id="JAHBAY010000009">
    <property type="protein sequence ID" value="MBT0771590.1"/>
    <property type="molecule type" value="Genomic_DNA"/>
</dbReference>
<evidence type="ECO:0000256" key="1">
    <source>
        <dbReference type="SAM" id="MobiDB-lite"/>
    </source>
</evidence>
<evidence type="ECO:0000313" key="3">
    <source>
        <dbReference type="Proteomes" id="UP001197247"/>
    </source>
</evidence>
<comment type="caution">
    <text evidence="2">The sequence shown here is derived from an EMBL/GenBank/DDBJ whole genome shotgun (WGS) entry which is preliminary data.</text>
</comment>
<reference evidence="2 3" key="1">
    <citation type="submission" date="2021-05" db="EMBL/GenBank/DDBJ databases">
        <title>Kineosporia and Streptomyces sp. nov. two new marine actinobacteria isolated from Coral.</title>
        <authorList>
            <person name="Buangrab K."/>
            <person name="Sutthacheep M."/>
            <person name="Yeemin T."/>
            <person name="Harunari E."/>
            <person name="Igarashi Y."/>
            <person name="Kanchanasin P."/>
            <person name="Tanasupawat S."/>
            <person name="Phongsopitanun W."/>
        </authorList>
    </citation>
    <scope>NUCLEOTIDE SEQUENCE [LARGE SCALE GENOMIC DNA]</scope>
    <source>
        <strain evidence="2 3">J2-2</strain>
    </source>
</reference>
<sequence>MCRRHDPSANGEDDDPTAEEIAAGYHHARVHLHRPYLPSRHRNGDPDSDSDSDSDRAE</sequence>
<evidence type="ECO:0000313" key="2">
    <source>
        <dbReference type="EMBL" id="MBT0771590.1"/>
    </source>
</evidence>
<organism evidence="2 3">
    <name type="scientific">Kineosporia corallincola</name>
    <dbReference type="NCBI Taxonomy" id="2835133"/>
    <lineage>
        <taxon>Bacteria</taxon>
        <taxon>Bacillati</taxon>
        <taxon>Actinomycetota</taxon>
        <taxon>Actinomycetes</taxon>
        <taxon>Kineosporiales</taxon>
        <taxon>Kineosporiaceae</taxon>
        <taxon>Kineosporia</taxon>
    </lineage>
</organism>
<dbReference type="Proteomes" id="UP001197247">
    <property type="component" value="Unassembled WGS sequence"/>
</dbReference>
<accession>A0ABS5TKG5</accession>
<protein>
    <submittedName>
        <fullName evidence="2">Uncharacterized protein</fullName>
    </submittedName>
</protein>
<gene>
    <name evidence="2" type="ORF">KIH74_21810</name>
</gene>
<keyword evidence="3" id="KW-1185">Reference proteome</keyword>
<feature type="region of interest" description="Disordered" evidence="1">
    <location>
        <begin position="26"/>
        <end position="58"/>
    </location>
</feature>
<name>A0ABS5TKG5_9ACTN</name>